<dbReference type="AlphaFoldDB" id="A0A3D8IXH7"/>
<comment type="caution">
    <text evidence="1">The sequence shown here is derived from an EMBL/GenBank/DDBJ whole genome shotgun (WGS) entry which is preliminary data.</text>
</comment>
<proteinExistence type="predicted"/>
<accession>A0A3D8IXH7</accession>
<protein>
    <submittedName>
        <fullName evidence="1">Uncharacterized protein</fullName>
    </submittedName>
</protein>
<dbReference type="Proteomes" id="UP000256424">
    <property type="component" value="Unassembled WGS sequence"/>
</dbReference>
<keyword evidence="2" id="KW-1185">Reference proteome</keyword>
<evidence type="ECO:0000313" key="2">
    <source>
        <dbReference type="Proteomes" id="UP000256424"/>
    </source>
</evidence>
<dbReference type="EMBL" id="NXLW01000027">
    <property type="protein sequence ID" value="RDU69763.1"/>
    <property type="molecule type" value="Genomic_DNA"/>
</dbReference>
<name>A0A3D8IXH7_9HELI</name>
<evidence type="ECO:0000313" key="1">
    <source>
        <dbReference type="EMBL" id="RDU69763.1"/>
    </source>
</evidence>
<dbReference type="RefSeq" id="WP_104763817.1">
    <property type="nucleotide sequence ID" value="NZ_FZPM01000039.1"/>
</dbReference>
<dbReference type="OrthoDB" id="2086168at2"/>
<reference evidence="1 2" key="1">
    <citation type="submission" date="2018-04" db="EMBL/GenBank/DDBJ databases">
        <title>Novel Campyloabacter and Helicobacter Species and Strains.</title>
        <authorList>
            <person name="Mannion A.J."/>
            <person name="Shen Z."/>
            <person name="Fox J.G."/>
        </authorList>
    </citation>
    <scope>NUCLEOTIDE SEQUENCE [LARGE SCALE GENOMIC DNA]</scope>
    <source>
        <strain evidence="1 2">MIT 97-5075</strain>
    </source>
</reference>
<sequence>MCVLCGEMMSSFHWSDTKRDETTSIVSGEEQKQRMRSRLKRVKILNHILEFYGLKLKEWQGSKYILSNKKGRDVIVNDLGDLWQKVEELEKIMPDALNPSLLRFLEAKNG</sequence>
<gene>
    <name evidence="1" type="ORF">CQA66_08855</name>
</gene>
<organism evidence="1 2">
    <name type="scientific">Helicobacter aurati</name>
    <dbReference type="NCBI Taxonomy" id="137778"/>
    <lineage>
        <taxon>Bacteria</taxon>
        <taxon>Pseudomonadati</taxon>
        <taxon>Campylobacterota</taxon>
        <taxon>Epsilonproteobacteria</taxon>
        <taxon>Campylobacterales</taxon>
        <taxon>Helicobacteraceae</taxon>
        <taxon>Helicobacter</taxon>
    </lineage>
</organism>